<evidence type="ECO:0000313" key="1">
    <source>
        <dbReference type="Proteomes" id="UP000887565"/>
    </source>
</evidence>
<name>A0A915HIK4_ROMCU</name>
<keyword evidence="1" id="KW-1185">Reference proteome</keyword>
<evidence type="ECO:0000313" key="2">
    <source>
        <dbReference type="WBParaSite" id="nRc.2.0.1.t01838-RA"/>
    </source>
</evidence>
<dbReference type="AlphaFoldDB" id="A0A915HIK4"/>
<protein>
    <submittedName>
        <fullName evidence="2">Uncharacterized protein</fullName>
    </submittedName>
</protein>
<dbReference type="Proteomes" id="UP000887565">
    <property type="component" value="Unplaced"/>
</dbReference>
<reference evidence="2" key="1">
    <citation type="submission" date="2022-11" db="UniProtKB">
        <authorList>
            <consortium name="WormBaseParasite"/>
        </authorList>
    </citation>
    <scope>IDENTIFICATION</scope>
</reference>
<accession>A0A915HIK4</accession>
<sequence length="237" mass="26594">MGTPTLLPGARTHGQPLRFHHHQVVVTYYTATGRCFDSRIRQLLLSRYHSPIQLPRCTRQSDIPAQATVSLEENNVKCLIHVADLESWHISMYAQPPNMLPPPIFLSPKSLGQALAPQPTPNFPGYTLIGFDTESIMATDLKNFQFTVPMPANSMGSSYPQYIQLAFPNGTMFVYETFNATPEDWTTLFSLVDGEHTIIVSFDGADDWAGIYALLGTQFQTDRQEKNKDPVKKSDPF</sequence>
<proteinExistence type="predicted"/>
<dbReference type="WBParaSite" id="nRc.2.0.1.t01838-RA">
    <property type="protein sequence ID" value="nRc.2.0.1.t01838-RA"/>
    <property type="gene ID" value="nRc.2.0.1.g01838"/>
</dbReference>
<organism evidence="1 2">
    <name type="scientific">Romanomermis culicivorax</name>
    <name type="common">Nematode worm</name>
    <dbReference type="NCBI Taxonomy" id="13658"/>
    <lineage>
        <taxon>Eukaryota</taxon>
        <taxon>Metazoa</taxon>
        <taxon>Ecdysozoa</taxon>
        <taxon>Nematoda</taxon>
        <taxon>Enoplea</taxon>
        <taxon>Dorylaimia</taxon>
        <taxon>Mermithida</taxon>
        <taxon>Mermithoidea</taxon>
        <taxon>Mermithidae</taxon>
        <taxon>Romanomermis</taxon>
    </lineage>
</organism>